<keyword evidence="7 8" id="KW-0472">Membrane</keyword>
<dbReference type="OrthoDB" id="29105at2759"/>
<dbReference type="Proteomes" id="UP001139887">
    <property type="component" value="Unassembled WGS sequence"/>
</dbReference>
<comment type="function">
    <text evidence="8">Subunit of the oligosaccharyl transferase (OST) complex that catalyzes the initial transfer of a defined glycan (Glc(3)Man(9)GlcNAc(2) in eukaryotes) from the lipid carrier dolichol-pyrophosphate to an asparagine residue within an Asn-X-Ser/Thr consensus motif in nascent polypeptide chains, the first step in protein N-glycosylation. N-glycosylation occurs cotranslationally and the complex associates with the Sec61 complex at the channel-forming translocon complex that mediates protein translocation across the endoplasmic reticulum (ER).</text>
</comment>
<dbReference type="InterPro" id="IPR055459">
    <property type="entry name" value="OST48_MD"/>
</dbReference>
<protein>
    <recommendedName>
        <fullName evidence="8">Dolichyl-diphosphooligosaccharide--protein glycosyltransferase subunit WBP1</fullName>
        <shortName evidence="8">Oligosaccharyl transferase subunit WBP1</shortName>
    </recommendedName>
</protein>
<keyword evidence="6 8" id="KW-1133">Transmembrane helix</keyword>
<dbReference type="Pfam" id="PF03345">
    <property type="entry name" value="OST48_N"/>
    <property type="match status" value="1"/>
</dbReference>
<comment type="subcellular location">
    <subcellularLocation>
        <location evidence="8">Endoplasmic reticulum membrane</location>
        <topology evidence="8">Single-pass type I membrane protein</topology>
    </subcellularLocation>
    <subcellularLocation>
        <location evidence="1">Membrane</location>
        <topology evidence="1">Single-pass type I membrane protein</topology>
    </subcellularLocation>
</comment>
<dbReference type="GO" id="GO:0008250">
    <property type="term" value="C:oligosaccharyltransferase complex"/>
    <property type="evidence" value="ECO:0007669"/>
    <property type="project" value="TreeGrafter"/>
</dbReference>
<dbReference type="Pfam" id="PF23358">
    <property type="entry name" value="OST48_MD"/>
    <property type="match status" value="1"/>
</dbReference>
<dbReference type="PANTHER" id="PTHR10830:SF0">
    <property type="entry name" value="DOLICHYL-DIPHOSPHOOLIGOSACCHARIDE--PROTEIN GLYCOSYLTRANSFERASE 48 KDA SUBUNIT"/>
    <property type="match status" value="1"/>
</dbReference>
<name>A0A9W8I969_9FUNG</name>
<gene>
    <name evidence="12" type="primary">WBP1</name>
    <name evidence="12" type="ORF">IWW36_003976</name>
</gene>
<accession>A0A9W8I969</accession>
<evidence type="ECO:0000256" key="7">
    <source>
        <dbReference type="ARBA" id="ARBA00023136"/>
    </source>
</evidence>
<evidence type="ECO:0000256" key="9">
    <source>
        <dbReference type="SAM" id="MobiDB-lite"/>
    </source>
</evidence>
<dbReference type="InterPro" id="IPR055457">
    <property type="entry name" value="OST48_N"/>
</dbReference>
<reference evidence="12" key="1">
    <citation type="submission" date="2022-07" db="EMBL/GenBank/DDBJ databases">
        <title>Phylogenomic reconstructions and comparative analyses of Kickxellomycotina fungi.</title>
        <authorList>
            <person name="Reynolds N.K."/>
            <person name="Stajich J.E."/>
            <person name="Barry K."/>
            <person name="Grigoriev I.V."/>
            <person name="Crous P."/>
            <person name="Smith M.E."/>
        </authorList>
    </citation>
    <scope>NUCLEOTIDE SEQUENCE</scope>
    <source>
        <strain evidence="12">NRRL 1566</strain>
    </source>
</reference>
<evidence type="ECO:0000313" key="13">
    <source>
        <dbReference type="Proteomes" id="UP001139887"/>
    </source>
</evidence>
<evidence type="ECO:0000313" key="12">
    <source>
        <dbReference type="EMBL" id="KAJ2847199.1"/>
    </source>
</evidence>
<feature type="domain" description="OST48 N-terminal" evidence="10">
    <location>
        <begin position="26"/>
        <end position="260"/>
    </location>
</feature>
<evidence type="ECO:0000256" key="8">
    <source>
        <dbReference type="RuleBase" id="RU361142"/>
    </source>
</evidence>
<keyword evidence="12" id="KW-0808">Transferase</keyword>
<keyword evidence="13" id="KW-1185">Reference proteome</keyword>
<dbReference type="PANTHER" id="PTHR10830">
    <property type="entry name" value="DOLICHYL-DIPHOSPHOOLIGOSACCHARIDE--PROTEIN GLYCOSYLTRANSFERASE 48 KDA SUBUNIT"/>
    <property type="match status" value="1"/>
</dbReference>
<evidence type="ECO:0000256" key="5">
    <source>
        <dbReference type="ARBA" id="ARBA00022824"/>
    </source>
</evidence>
<organism evidence="12 13">
    <name type="scientific">Coemansia brasiliensis</name>
    <dbReference type="NCBI Taxonomy" id="2650707"/>
    <lineage>
        <taxon>Eukaryota</taxon>
        <taxon>Fungi</taxon>
        <taxon>Fungi incertae sedis</taxon>
        <taxon>Zoopagomycota</taxon>
        <taxon>Kickxellomycotina</taxon>
        <taxon>Kickxellomycetes</taxon>
        <taxon>Kickxellales</taxon>
        <taxon>Kickxellaceae</taxon>
        <taxon>Coemansia</taxon>
    </lineage>
</organism>
<feature type="region of interest" description="Disordered" evidence="9">
    <location>
        <begin position="419"/>
        <end position="440"/>
    </location>
</feature>
<comment type="similarity">
    <text evidence="3 8">Belongs to the DDOST 48 kDa subunit family.</text>
</comment>
<feature type="domain" description="OST48 middle" evidence="11">
    <location>
        <begin position="281"/>
        <end position="414"/>
    </location>
</feature>
<evidence type="ECO:0000256" key="4">
    <source>
        <dbReference type="ARBA" id="ARBA00022692"/>
    </source>
</evidence>
<keyword evidence="8" id="KW-0732">Signal</keyword>
<keyword evidence="4 8" id="KW-0812">Transmembrane</keyword>
<dbReference type="InterPro" id="IPR005013">
    <property type="entry name" value="DDOST_48_kDa_subunit"/>
</dbReference>
<comment type="caution">
    <text evidence="12">The sequence shown here is derived from an EMBL/GenBank/DDBJ whole genome shotgun (WGS) entry which is preliminary data.</text>
</comment>
<evidence type="ECO:0000259" key="11">
    <source>
        <dbReference type="Pfam" id="PF23358"/>
    </source>
</evidence>
<evidence type="ECO:0000256" key="3">
    <source>
        <dbReference type="ARBA" id="ARBA00008743"/>
    </source>
</evidence>
<dbReference type="AlphaFoldDB" id="A0A9W8I969"/>
<feature type="chain" id="PRO_5041012118" description="Dolichyl-diphosphooligosaccharide--protein glycosyltransferase subunit WBP1" evidence="8">
    <location>
        <begin position="20"/>
        <end position="440"/>
    </location>
</feature>
<dbReference type="EMBL" id="JANBUW010000365">
    <property type="protein sequence ID" value="KAJ2847199.1"/>
    <property type="molecule type" value="Genomic_DNA"/>
</dbReference>
<sequence length="440" mass="48333">MRLHQWFWLALGATRLCSALSAAGERVLVMVPTVDAASEYSDFLDSLTQRGFDLSVRGASNTSVALHNDDSTREYDHAILLAPAARRLGALSPRNIVRFVNDGGNLIVAASSDISDTLRSLATQFGVEFAKRKSRIVDHVHGTAGHTLVPSSHYANTSAVLSDLLLAAQNAPPVYFEGIGHRYKESPLLIPLLTAPRSAYSSPPEDSVLSGMSLGLVSVFQTRTNARVAFSGSTALFSNRLLRKKDAANRQFVTDLSQWVLQEKAVLRASPLRHALAAGGRPNHYRVASDVVFEIDLTELRDGSWQPYRAHDVQLEAIMLDPYIRTTLNQSSTSSIYGTYRGDIRLPDRYGTFTFRVNYKRPGLSNVDAQDIVGIRPLRHDEYPRFLSAAYPYYASSFVMILAFLALSAVWLWSAEKKTAPSAPPASASKSSKAKKSKKS</sequence>
<feature type="transmembrane region" description="Helical" evidence="8">
    <location>
        <begin position="391"/>
        <end position="413"/>
    </location>
</feature>
<feature type="signal peptide" evidence="8">
    <location>
        <begin position="1"/>
        <end position="19"/>
    </location>
</feature>
<comment type="subunit">
    <text evidence="8">Component of the oligosaccharyltransferase (OST) complex.</text>
</comment>
<dbReference type="GO" id="GO:0016740">
    <property type="term" value="F:transferase activity"/>
    <property type="evidence" value="ECO:0007669"/>
    <property type="project" value="UniProtKB-KW"/>
</dbReference>
<proteinExistence type="inferred from homology"/>
<evidence type="ECO:0000256" key="1">
    <source>
        <dbReference type="ARBA" id="ARBA00004479"/>
    </source>
</evidence>
<keyword evidence="5 8" id="KW-0256">Endoplasmic reticulum</keyword>
<evidence type="ECO:0000256" key="2">
    <source>
        <dbReference type="ARBA" id="ARBA00004922"/>
    </source>
</evidence>
<evidence type="ECO:0000259" key="10">
    <source>
        <dbReference type="Pfam" id="PF03345"/>
    </source>
</evidence>
<evidence type="ECO:0000256" key="6">
    <source>
        <dbReference type="ARBA" id="ARBA00022989"/>
    </source>
</evidence>
<comment type="pathway">
    <text evidence="2 8">Protein modification; protein glycosylation.</text>
</comment>
<dbReference type="GO" id="GO:0018279">
    <property type="term" value="P:protein N-linked glycosylation via asparagine"/>
    <property type="evidence" value="ECO:0007669"/>
    <property type="project" value="UniProtKB-UniRule"/>
</dbReference>